<name>A0ABV2APD3_9EUKA</name>
<protein>
    <submittedName>
        <fullName evidence="2">Uncharacterized protein</fullName>
    </submittedName>
</protein>
<dbReference type="Proteomes" id="UP001439008">
    <property type="component" value="Unassembled WGS sequence"/>
</dbReference>
<organism evidence="2 3">
    <name type="scientific">Bonamia ostreae</name>
    <dbReference type="NCBI Taxonomy" id="126728"/>
    <lineage>
        <taxon>Eukaryota</taxon>
        <taxon>Sar</taxon>
        <taxon>Rhizaria</taxon>
        <taxon>Endomyxa</taxon>
        <taxon>Ascetosporea</taxon>
        <taxon>Haplosporida</taxon>
        <taxon>Bonamia</taxon>
    </lineage>
</organism>
<gene>
    <name evidence="2" type="ORF">MHBO_002817</name>
</gene>
<evidence type="ECO:0000313" key="3">
    <source>
        <dbReference type="Proteomes" id="UP001439008"/>
    </source>
</evidence>
<dbReference type="EMBL" id="JBDODL010001202">
    <property type="protein sequence ID" value="MES1921263.1"/>
    <property type="molecule type" value="Genomic_DNA"/>
</dbReference>
<evidence type="ECO:0000256" key="1">
    <source>
        <dbReference type="SAM" id="MobiDB-lite"/>
    </source>
</evidence>
<keyword evidence="3" id="KW-1185">Reference proteome</keyword>
<accession>A0ABV2APD3</accession>
<proteinExistence type="predicted"/>
<feature type="region of interest" description="Disordered" evidence="1">
    <location>
        <begin position="1"/>
        <end position="34"/>
    </location>
</feature>
<comment type="caution">
    <text evidence="2">The sequence shown here is derived from an EMBL/GenBank/DDBJ whole genome shotgun (WGS) entry which is preliminary data.</text>
</comment>
<sequence>MPSSGNFGSTLQNSENIAKNDNTKNYISAPTDFPSLSQTQTFPFNINAKSFDSGNDKTKSLNAKSAFEQNDFGTIPSNSPWSQNVGNSAFGNEGDNKSVLSAFSFGNFRNGDNIFGNFDGNNDKKNEDNNADIFKNFIGSNVNTGEDNSGDKNDDREEGQLIEDKVKDFLIGEIKDDVIGGNNSSSSEEKIEDFEEIDGVKYKKWEIEQFAAENDFDCVPITFPVENVVWKNFV</sequence>
<evidence type="ECO:0000313" key="2">
    <source>
        <dbReference type="EMBL" id="MES1921263.1"/>
    </source>
</evidence>
<reference evidence="2 3" key="1">
    <citation type="journal article" date="2024" name="BMC Biol.">
        <title>Comparative genomics of Ascetosporea gives new insight into the evolutionary basis for animal parasitism in Rhizaria.</title>
        <authorList>
            <person name="Hiltunen Thoren M."/>
            <person name="Onut-Brannstrom I."/>
            <person name="Alfjorden A."/>
            <person name="Peckova H."/>
            <person name="Swords F."/>
            <person name="Hooper C."/>
            <person name="Holzer A.S."/>
            <person name="Bass D."/>
            <person name="Burki F."/>
        </authorList>
    </citation>
    <scope>NUCLEOTIDE SEQUENCE [LARGE SCALE GENOMIC DNA]</scope>
    <source>
        <strain evidence="2">20-A016</strain>
    </source>
</reference>